<feature type="transmembrane region" description="Helical" evidence="2">
    <location>
        <begin position="94"/>
        <end position="116"/>
    </location>
</feature>
<keyword evidence="2" id="KW-0472">Membrane</keyword>
<dbReference type="EMBL" id="CAADRA010000149">
    <property type="protein sequence ID" value="VFT78908.1"/>
    <property type="molecule type" value="Genomic_DNA"/>
</dbReference>
<protein>
    <submittedName>
        <fullName evidence="4">Aste57867_1697 protein</fullName>
    </submittedName>
</protein>
<evidence type="ECO:0000256" key="2">
    <source>
        <dbReference type="SAM" id="Phobius"/>
    </source>
</evidence>
<dbReference type="Proteomes" id="UP000332933">
    <property type="component" value="Unassembled WGS sequence"/>
</dbReference>
<feature type="region of interest" description="Disordered" evidence="1">
    <location>
        <begin position="128"/>
        <end position="177"/>
    </location>
</feature>
<evidence type="ECO:0000313" key="5">
    <source>
        <dbReference type="Proteomes" id="UP000332933"/>
    </source>
</evidence>
<gene>
    <name evidence="4" type="primary">Aste57867_1697</name>
    <name evidence="3" type="ORF">As57867_001695</name>
    <name evidence="4" type="ORF">ASTE57867_1697</name>
</gene>
<reference evidence="3" key="2">
    <citation type="submission" date="2019-06" db="EMBL/GenBank/DDBJ databases">
        <title>Genomics analysis of Aphanomyces spp. identifies a new class of oomycete effector associated with host adaptation.</title>
        <authorList>
            <person name="Gaulin E."/>
        </authorList>
    </citation>
    <scope>NUCLEOTIDE SEQUENCE</scope>
    <source>
        <strain evidence="3">CBS 578.67</strain>
    </source>
</reference>
<evidence type="ECO:0000256" key="1">
    <source>
        <dbReference type="SAM" id="MobiDB-lite"/>
    </source>
</evidence>
<reference evidence="4 5" key="1">
    <citation type="submission" date="2019-03" db="EMBL/GenBank/DDBJ databases">
        <authorList>
            <person name="Gaulin E."/>
            <person name="Dumas B."/>
        </authorList>
    </citation>
    <scope>NUCLEOTIDE SEQUENCE [LARGE SCALE GENOMIC DNA]</scope>
    <source>
        <strain evidence="4">CBS 568.67</strain>
    </source>
</reference>
<keyword evidence="5" id="KW-1185">Reference proteome</keyword>
<dbReference type="EMBL" id="VJMH01000149">
    <property type="protein sequence ID" value="KAF0718433.1"/>
    <property type="molecule type" value="Genomic_DNA"/>
</dbReference>
<evidence type="ECO:0000313" key="4">
    <source>
        <dbReference type="EMBL" id="VFT78908.1"/>
    </source>
</evidence>
<keyword evidence="2" id="KW-0812">Transmembrane</keyword>
<feature type="compositionally biased region" description="Polar residues" evidence="1">
    <location>
        <begin position="144"/>
        <end position="160"/>
    </location>
</feature>
<keyword evidence="2" id="KW-1133">Transmembrane helix</keyword>
<evidence type="ECO:0000313" key="3">
    <source>
        <dbReference type="EMBL" id="KAF0718433.1"/>
    </source>
</evidence>
<dbReference type="AlphaFoldDB" id="A0A485K8G9"/>
<name>A0A485K8G9_9STRA</name>
<accession>A0A485K8G9</accession>
<proteinExistence type="predicted"/>
<sequence>MDEDSSTAASAAVRPHAVAYARQDNMRDAGKTTPRPRINGTRVFSWSNISSLDNATTTPQTATVSTIIFAPTTPSTTVQPTYPPSDTTASTSSAVVIGLAIGCLMIVIACALAIYLRRRYQAKSHLSFQRFQSPQPHQDESKQGTRQSSQLVRVNPSTRSSRIDFAPSSGSPDTDLGFGTWQVQVPDLSLPVRTIPSSHVKPLRGARKSFLAAGDMLDDREAARSAPVATSFLSPDTNDDNWLASREDRHSVQIGSLRSANECNYVSK</sequence>
<organism evidence="4 5">
    <name type="scientific">Aphanomyces stellatus</name>
    <dbReference type="NCBI Taxonomy" id="120398"/>
    <lineage>
        <taxon>Eukaryota</taxon>
        <taxon>Sar</taxon>
        <taxon>Stramenopiles</taxon>
        <taxon>Oomycota</taxon>
        <taxon>Saprolegniomycetes</taxon>
        <taxon>Saprolegniales</taxon>
        <taxon>Verrucalvaceae</taxon>
        <taxon>Aphanomyces</taxon>
    </lineage>
</organism>
<dbReference type="OrthoDB" id="10316879at2759"/>
<feature type="region of interest" description="Disordered" evidence="1">
    <location>
        <begin position="20"/>
        <end position="40"/>
    </location>
</feature>